<protein>
    <submittedName>
        <fullName evidence="2 3">P</fullName>
    </submittedName>
</protein>
<dbReference type="Proteomes" id="UP000144037">
    <property type="component" value="Segment"/>
</dbReference>
<reference evidence="3" key="3">
    <citation type="submission" date="2015-05" db="EMBL/GenBank/DDBJ databases">
        <authorList>
            <person name="Wang D.B."/>
            <person name="Wang M."/>
        </authorList>
    </citation>
    <scope>NUCLEOTIDE SEQUENCE</scope>
    <source>
        <strain evidence="3">BEAR177325</strain>
    </source>
</reference>
<accession>A0A0D3R0Z6</accession>
<dbReference type="KEGG" id="vg:26122632"/>
<dbReference type="EMBL" id="KR604694">
    <property type="protein sequence ID" value="ALJ94018.1"/>
    <property type="molecule type" value="Viral_cRNA"/>
</dbReference>
<evidence type="ECO:0000256" key="1">
    <source>
        <dbReference type="SAM" id="MobiDB-lite"/>
    </source>
</evidence>
<evidence type="ECO:0000313" key="4">
    <source>
        <dbReference type="Proteomes" id="UP000144037"/>
    </source>
</evidence>
<name>A0A0D3R0Z6_9RHAB</name>
<dbReference type="RefSeq" id="YP_010796337.1">
    <property type="nucleotide sequence ID" value="NC_075990.1"/>
</dbReference>
<evidence type="ECO:0000313" key="2">
    <source>
        <dbReference type="EMBL" id="AJR28344.1"/>
    </source>
</evidence>
<reference evidence="2 5" key="2">
    <citation type="journal article" date="2015" name="PLoS Pathog.">
        <title>Evolution of genome size and complexity in the rhabdoviridae.</title>
        <authorList>
            <person name="Walker P.J."/>
            <person name="Firth C."/>
            <person name="Widen S.G."/>
            <person name="Blasdell K.R."/>
            <person name="Guzman H."/>
            <person name="Wood T.G."/>
            <person name="Paradkar P.N."/>
            <person name="Holmes E.C."/>
            <person name="Tesh R.B."/>
            <person name="Vasilakis N."/>
        </authorList>
    </citation>
    <scope>NUCLEOTIDE SEQUENCE [LARGE SCALE GENOMIC DNA]</scope>
    <source>
        <strain evidence="2 5">BeAr177325</strain>
    </source>
</reference>
<dbReference type="OrthoDB" id="36795at10239"/>
<sequence>MEKFNSSNFCFPDMSSTFKDIREISDLIEDDLPPPPPDPPTFDSAEFPNQQLDWGDKVTEEAARGDWELPPPAGDNVFTFRTSSLKDLERAAIESELINLIAWIYKHTHLLLDYRVSDDGIDVLTIEKGESLEWENPKPEQPSPCSVNGKTLDDALADYRELMKIEPPAKPVPETSRESKTVNKNVSYQKEKMGETEGGKKPGSLYIMFKNGIRFEKRTGHGTLKISLDTPGITEKAIAEGENMNLKDGLKKALKKSGIYKALALKADINNPIWPKMDF</sequence>
<reference evidence="3 4" key="4">
    <citation type="journal article" date="2016" name="Genome Announc.">
        <title>Inhangapi Virus: Genome Sequencing of a Brazilian Ungrouped Rhabdovirus Isolated in the Amazon Region.</title>
        <authorList>
            <person name="Wanzeller A.L."/>
            <person name="Nunes M.R."/>
            <person name="Tavares F.N."/>
            <person name="Pinto W.V."/>
            <person name="Junior E.C."/>
            <person name="de Lima C.P."/>
            <person name="de Oliveira L.F."/>
            <person name="Junior J.L."/>
            <person name="Cardoso J.F."/>
            <person name="Vasconcelos P.F."/>
        </authorList>
    </citation>
    <scope>NUCLEOTIDE SEQUENCE [LARGE SCALE GENOMIC DNA]</scope>
    <source>
        <strain evidence="3">BEAR177325</strain>
    </source>
</reference>
<dbReference type="EMBL" id="KM204991">
    <property type="protein sequence ID" value="AJR28344.1"/>
    <property type="molecule type" value="Viral_cRNA"/>
</dbReference>
<keyword evidence="5" id="KW-1185">Reference proteome</keyword>
<dbReference type="KEGG" id="vg:80533792"/>
<dbReference type="GeneID" id="26122632"/>
<proteinExistence type="predicted"/>
<dbReference type="Proteomes" id="UP000181037">
    <property type="component" value="Segment"/>
</dbReference>
<organism evidence="2 5">
    <name type="scientific">Inhangapi virus</name>
    <dbReference type="NCBI Taxonomy" id="1620892"/>
    <lineage>
        <taxon>Viruses</taxon>
        <taxon>Riboviria</taxon>
        <taxon>Orthornavirae</taxon>
        <taxon>Negarnaviricota</taxon>
        <taxon>Haploviricotina</taxon>
        <taxon>Monjiviricetes</taxon>
        <taxon>Mononegavirales</taxon>
        <taxon>Rhabdoviridae</taxon>
        <taxon>Alpharhabdovirinae</taxon>
        <taxon>Arurhavirus</taxon>
        <taxon>Arurhavirus inhangapi</taxon>
    </lineage>
</organism>
<feature type="region of interest" description="Disordered" evidence="1">
    <location>
        <begin position="25"/>
        <end position="49"/>
    </location>
</feature>
<dbReference type="GeneID" id="80533792"/>
<reference evidence="2" key="1">
    <citation type="submission" date="2014-07" db="EMBL/GenBank/DDBJ databases">
        <authorList>
            <person name="Walker P."/>
            <person name="Widen S."/>
            <person name="Firth C."/>
            <person name="Blasdell K."/>
            <person name="Guzman H."/>
            <person name="Wood T."/>
            <person name="Paradkar P."/>
            <person name="Holmes E."/>
            <person name="Tesh R."/>
            <person name="Vasilakis N."/>
        </authorList>
    </citation>
    <scope>NUCLEOTIDE SEQUENCE</scope>
    <source>
        <strain evidence="2">BeAr177325</strain>
    </source>
</reference>
<evidence type="ECO:0000313" key="3">
    <source>
        <dbReference type="EMBL" id="ALJ94018.1"/>
    </source>
</evidence>
<dbReference type="RefSeq" id="YP_009176967.1">
    <property type="nucleotide sequence ID" value="NC_028230.1"/>
</dbReference>
<evidence type="ECO:0000313" key="5">
    <source>
        <dbReference type="Proteomes" id="UP000181037"/>
    </source>
</evidence>